<feature type="compositionally biased region" description="Polar residues" evidence="1">
    <location>
        <begin position="79"/>
        <end position="115"/>
    </location>
</feature>
<evidence type="ECO:0000313" key="2">
    <source>
        <dbReference type="EMBL" id="AAL28822.1"/>
    </source>
</evidence>
<sequence length="254" mass="26824">MSQLSGQSSSASRQKPGVPQQQAQQTSMGLTAEEIERLNGRPRTCSLISTLDAVSSSSEAPRVSSSALHMSLGGDVDAHSSTSTDESGNDSFTCSEIEYDNNSLSGDGKYSTSKSLLDGRSPVSRALSGGETSRNPPTTVVKTPPIPPHAYDGFESSFRGSLSTLVASDDDIANHLSGIYRKANGAASPSATTLGWEYLLNWGPSYENLMGVFKDIAELPDTNGPSQQQQQQTQVVSTLRMPSSNGPAAPEEYV</sequence>
<organism evidence="2">
    <name type="scientific">Drosophila melanogaster</name>
    <name type="common">Fruit fly</name>
    <dbReference type="NCBI Taxonomy" id="7227"/>
    <lineage>
        <taxon>Eukaryota</taxon>
        <taxon>Metazoa</taxon>
        <taxon>Ecdysozoa</taxon>
        <taxon>Arthropoda</taxon>
        <taxon>Hexapoda</taxon>
        <taxon>Insecta</taxon>
        <taxon>Pterygota</taxon>
        <taxon>Neoptera</taxon>
        <taxon>Endopterygota</taxon>
        <taxon>Diptera</taxon>
        <taxon>Brachycera</taxon>
        <taxon>Muscomorpha</taxon>
        <taxon>Ephydroidea</taxon>
        <taxon>Drosophilidae</taxon>
        <taxon>Drosophila</taxon>
        <taxon>Sophophora</taxon>
    </lineage>
</organism>
<reference evidence="2" key="1">
    <citation type="submission" date="2001-10" db="EMBL/GenBank/DDBJ databases">
        <authorList>
            <person name="Stapleton M."/>
            <person name="Brokstein P."/>
            <person name="Hong L."/>
            <person name="Agbayani A."/>
            <person name="Carlson J."/>
            <person name="Champe M."/>
            <person name="Chavez C."/>
            <person name="Dorsett V."/>
            <person name="Farfan D."/>
            <person name="Frise E."/>
            <person name="George R."/>
            <person name="Gonzalez M."/>
            <person name="Guarin H."/>
            <person name="Li P."/>
            <person name="Liao G."/>
            <person name="Miranda A."/>
            <person name="Mungall C.J."/>
            <person name="Nunoo J."/>
            <person name="Pacleb J."/>
            <person name="Paragas V."/>
            <person name="Park S."/>
            <person name="Phouanenavong S."/>
            <person name="Wan K."/>
            <person name="Yu C."/>
            <person name="Lewis S.E."/>
            <person name="Rubin G.M."/>
            <person name="Celniker S."/>
        </authorList>
    </citation>
    <scope>NUCLEOTIDE SEQUENCE</scope>
    <source>
        <strain evidence="2">Berkeley</strain>
    </source>
</reference>
<dbReference type="Bgee" id="FBgn0001075">
    <property type="expression patterns" value="Expressed in wing disc and 70 other cell types or tissues"/>
</dbReference>
<dbReference type="EMBL" id="AY061274">
    <property type="protein sequence ID" value="AAL28822.1"/>
    <property type="molecule type" value="mRNA"/>
</dbReference>
<dbReference type="OrthoDB" id="6252479at2759"/>
<feature type="region of interest" description="Disordered" evidence="1">
    <location>
        <begin position="1"/>
        <end position="148"/>
    </location>
</feature>
<feature type="compositionally biased region" description="Low complexity" evidence="1">
    <location>
        <begin position="53"/>
        <end position="67"/>
    </location>
</feature>
<dbReference type="FlyBase" id="FBgn0001075">
    <property type="gene designation" value="ft"/>
</dbReference>
<proteinExistence type="evidence at transcript level"/>
<gene>
    <name evidence="2 3" type="primary">ft</name>
    <name evidence="3" type="ORF">CG3352</name>
</gene>
<feature type="region of interest" description="Disordered" evidence="1">
    <location>
        <begin position="218"/>
        <end position="254"/>
    </location>
</feature>
<dbReference type="VEuPathDB" id="VectorBase:FBgn0001075"/>
<dbReference type="ExpressionAtlas" id="Q95RM5">
    <property type="expression patterns" value="baseline and differential"/>
</dbReference>
<name>Q95RM5_DROME</name>
<evidence type="ECO:0000256" key="1">
    <source>
        <dbReference type="SAM" id="MobiDB-lite"/>
    </source>
</evidence>
<feature type="compositionally biased region" description="Low complexity" evidence="1">
    <location>
        <begin position="1"/>
        <end position="25"/>
    </location>
</feature>
<dbReference type="HOGENOM" id="CLU_000042_1_0_1"/>
<evidence type="ECO:0000313" key="3">
    <source>
        <dbReference type="FlyBase" id="FBgn0001075"/>
    </source>
</evidence>
<protein>
    <submittedName>
        <fullName evidence="2">LD19710p</fullName>
    </submittedName>
</protein>
<accession>Q95RM5</accession>
<dbReference type="AGR" id="FB:FBgn0001075"/>
<feature type="compositionally biased region" description="Low complexity" evidence="1">
    <location>
        <begin position="226"/>
        <end position="238"/>
    </location>
</feature>
<dbReference type="AlphaFoldDB" id="Q95RM5"/>